<protein>
    <submittedName>
        <fullName evidence="2">Uncharacterized protein</fullName>
    </submittedName>
</protein>
<keyword evidence="3" id="KW-1185">Reference proteome</keyword>
<accession>A9UQP3</accession>
<proteinExistence type="predicted"/>
<reference evidence="2 3" key="1">
    <citation type="journal article" date="2008" name="Nature">
        <title>The genome of the choanoflagellate Monosiga brevicollis and the origin of metazoans.</title>
        <authorList>
            <consortium name="JGI Sequencing"/>
            <person name="King N."/>
            <person name="Westbrook M.J."/>
            <person name="Young S.L."/>
            <person name="Kuo A."/>
            <person name="Abedin M."/>
            <person name="Chapman J."/>
            <person name="Fairclough S."/>
            <person name="Hellsten U."/>
            <person name="Isogai Y."/>
            <person name="Letunic I."/>
            <person name="Marr M."/>
            <person name="Pincus D."/>
            <person name="Putnam N."/>
            <person name="Rokas A."/>
            <person name="Wright K.J."/>
            <person name="Zuzow R."/>
            <person name="Dirks W."/>
            <person name="Good M."/>
            <person name="Goodstein D."/>
            <person name="Lemons D."/>
            <person name="Li W."/>
            <person name="Lyons J.B."/>
            <person name="Morris A."/>
            <person name="Nichols S."/>
            <person name="Richter D.J."/>
            <person name="Salamov A."/>
            <person name="Bork P."/>
            <person name="Lim W.A."/>
            <person name="Manning G."/>
            <person name="Miller W.T."/>
            <person name="McGinnis W."/>
            <person name="Shapiro H."/>
            <person name="Tjian R."/>
            <person name="Grigoriev I.V."/>
            <person name="Rokhsar D."/>
        </authorList>
    </citation>
    <scope>NUCLEOTIDE SEQUENCE [LARGE SCALE GENOMIC DNA]</scope>
    <source>
        <strain evidence="3">MX1 / ATCC 50154</strain>
    </source>
</reference>
<name>A9UQP3_MONBE</name>
<evidence type="ECO:0000256" key="1">
    <source>
        <dbReference type="SAM" id="MobiDB-lite"/>
    </source>
</evidence>
<dbReference type="RefSeq" id="XP_001742396.1">
    <property type="nucleotide sequence ID" value="XM_001742344.1"/>
</dbReference>
<feature type="region of interest" description="Disordered" evidence="1">
    <location>
        <begin position="43"/>
        <end position="65"/>
    </location>
</feature>
<dbReference type="GeneID" id="5887721"/>
<sequence length="123" mass="13519">MGVPGSQRKALGNISNVRGQAVSRIKGPMVSATTAERKPLAVARGPSVPEPEYMAPSEELPTDPDRLRERMDKSFFGFLERCHAADHNATVALPMEAEPSFATEEMPEMPGADLKRDNFNFNF</sequence>
<dbReference type="AlphaFoldDB" id="A9UQP3"/>
<organism evidence="2 3">
    <name type="scientific">Monosiga brevicollis</name>
    <name type="common">Choanoflagellate</name>
    <dbReference type="NCBI Taxonomy" id="81824"/>
    <lineage>
        <taxon>Eukaryota</taxon>
        <taxon>Choanoflagellata</taxon>
        <taxon>Craspedida</taxon>
        <taxon>Salpingoecidae</taxon>
        <taxon>Monosiga</taxon>
    </lineage>
</organism>
<evidence type="ECO:0000313" key="3">
    <source>
        <dbReference type="Proteomes" id="UP000001357"/>
    </source>
</evidence>
<dbReference type="InParanoid" id="A9UQP3"/>
<evidence type="ECO:0000313" key="2">
    <source>
        <dbReference type="EMBL" id="EDQ92634.1"/>
    </source>
</evidence>
<dbReference type="KEGG" id="mbr:MONBRDRAFT_5342"/>
<dbReference type="EMBL" id="CH991543">
    <property type="protein sequence ID" value="EDQ92634.1"/>
    <property type="molecule type" value="Genomic_DNA"/>
</dbReference>
<gene>
    <name evidence="2" type="ORF">MONBRDRAFT_5342</name>
</gene>
<dbReference type="Proteomes" id="UP000001357">
    <property type="component" value="Unassembled WGS sequence"/>
</dbReference>